<comment type="similarity">
    <text evidence="1 4">Belongs to the glycosyl hydrolase 32 family.</text>
</comment>
<dbReference type="InterPro" id="IPR001362">
    <property type="entry name" value="Glyco_hydro_32"/>
</dbReference>
<dbReference type="AlphaFoldDB" id="A0A1B1S9Z0"/>
<dbReference type="KEGG" id="pary:A4V02_07645"/>
<name>A0A1B1S9Z0_9BACT</name>
<proteinExistence type="inferred from homology"/>
<reference evidence="8" key="1">
    <citation type="submission" date="2016-04" db="EMBL/GenBank/DDBJ databases">
        <title>Complete Genome Sequences of Twelve Strains of a Stable Defined Moderately Diverse Mouse Microbiota 2 (sDMDMm2).</title>
        <authorList>
            <person name="Uchimura Y."/>
            <person name="Wyss M."/>
            <person name="Brugiroux S."/>
            <person name="Limenitakis J.P."/>
            <person name="Stecher B."/>
            <person name="McCoy K.D."/>
            <person name="Macpherson A.J."/>
        </authorList>
    </citation>
    <scope>NUCLEOTIDE SEQUENCE [LARGE SCALE GENOMIC DNA]</scope>
    <source>
        <strain evidence="8">YL27</strain>
    </source>
</reference>
<protein>
    <recommendedName>
        <fullName evidence="9">Glycoside hydrolase family 32 protein</fullName>
    </recommendedName>
</protein>
<evidence type="ECO:0000256" key="4">
    <source>
        <dbReference type="RuleBase" id="RU362110"/>
    </source>
</evidence>
<dbReference type="InterPro" id="IPR013189">
    <property type="entry name" value="Glyco_hydro_32_C"/>
</dbReference>
<dbReference type="GO" id="GO:0004575">
    <property type="term" value="F:sucrose alpha-glucosidase activity"/>
    <property type="evidence" value="ECO:0007669"/>
    <property type="project" value="TreeGrafter"/>
</dbReference>
<dbReference type="Gene3D" id="2.60.120.560">
    <property type="entry name" value="Exo-inulinase, domain 1"/>
    <property type="match status" value="1"/>
</dbReference>
<dbReference type="EMBL" id="CP015402">
    <property type="protein sequence ID" value="ANU63609.1"/>
    <property type="molecule type" value="Genomic_DNA"/>
</dbReference>
<dbReference type="GO" id="GO:0005737">
    <property type="term" value="C:cytoplasm"/>
    <property type="evidence" value="ECO:0007669"/>
    <property type="project" value="TreeGrafter"/>
</dbReference>
<dbReference type="Pfam" id="PF00251">
    <property type="entry name" value="Glyco_hydro_32N"/>
    <property type="match status" value="1"/>
</dbReference>
<sequence length="483" mass="54863">MRLIFLLLFTNLVITLFASDSITYKEKYRPQYHFTPAHRWIGDPCGTIRHNGRYMAYSWGAATSDDLIHWNELNDHAIKGLPRDISAFTGSIVVDRGNTAGYGADALIAAFTSFDEHSKKQSQSIAFSLDNGATFQYYDLNPVIDIWSTEFRDPTVIWHSESNRWIMAVAKALEKKIAFYSSTDLKHWEWLSDFGPMGDSEKSWECPDLFQLPTEDGKKKWVLVISVNWAREQYFVGDFDGKRFIPERPEASPLYVDDGFDYYASRVFQNFDNPSADDVYTIGWVNTWDYATAAPSEWGKGIWSIPRKLSLYSTPDGMRMRQQPIGSLATLRKSPIKINRRLRPGVTKLPAISPFGNVYEMKLAIKTDKPDICGVNICSGNGYKVTISYDSQTKYLVVDRTASTDVSIPKFDRISHTRIPDKNGILDLDIFVDKSTVEIFVNNGEKTLTMLTYSPDTSTEANLFSLNGTTEVSLSAWPMKSIW</sequence>
<dbReference type="STRING" id="1796646.A4V02_07645"/>
<keyword evidence="8" id="KW-1185">Reference proteome</keyword>
<evidence type="ECO:0000259" key="6">
    <source>
        <dbReference type="Pfam" id="PF08244"/>
    </source>
</evidence>
<dbReference type="Pfam" id="PF08244">
    <property type="entry name" value="Glyco_hydro_32C"/>
    <property type="match status" value="1"/>
</dbReference>
<evidence type="ECO:0000256" key="2">
    <source>
        <dbReference type="ARBA" id="ARBA00022801"/>
    </source>
</evidence>
<dbReference type="SMART" id="SM00640">
    <property type="entry name" value="Glyco_32"/>
    <property type="match status" value="1"/>
</dbReference>
<dbReference type="GO" id="GO:0005987">
    <property type="term" value="P:sucrose catabolic process"/>
    <property type="evidence" value="ECO:0007669"/>
    <property type="project" value="TreeGrafter"/>
</dbReference>
<dbReference type="PANTHER" id="PTHR42800:SF1">
    <property type="entry name" value="EXOINULINASE INUD (AFU_ORTHOLOGUE AFUA_5G00480)"/>
    <property type="match status" value="1"/>
</dbReference>
<evidence type="ECO:0000259" key="5">
    <source>
        <dbReference type="Pfam" id="PF00251"/>
    </source>
</evidence>
<evidence type="ECO:0000313" key="8">
    <source>
        <dbReference type="Proteomes" id="UP000186351"/>
    </source>
</evidence>
<gene>
    <name evidence="7" type="ORF">A4V02_07645</name>
</gene>
<dbReference type="InterPro" id="IPR013320">
    <property type="entry name" value="ConA-like_dom_sf"/>
</dbReference>
<dbReference type="GeneID" id="65536730"/>
<dbReference type="InterPro" id="IPR013148">
    <property type="entry name" value="Glyco_hydro_32_N"/>
</dbReference>
<feature type="domain" description="Glycosyl hydrolase family 32 C-terminal" evidence="6">
    <location>
        <begin position="330"/>
        <end position="478"/>
    </location>
</feature>
<keyword evidence="3 4" id="KW-0326">Glycosidase</keyword>
<dbReference type="PANTHER" id="PTHR42800">
    <property type="entry name" value="EXOINULINASE INUD (AFU_ORTHOLOGUE AFUA_5G00480)"/>
    <property type="match status" value="1"/>
</dbReference>
<dbReference type="SUPFAM" id="SSF49899">
    <property type="entry name" value="Concanavalin A-like lectins/glucanases"/>
    <property type="match status" value="1"/>
</dbReference>
<evidence type="ECO:0000313" key="7">
    <source>
        <dbReference type="EMBL" id="ANU63609.1"/>
    </source>
</evidence>
<accession>A0A1B1S9Z0</accession>
<dbReference type="CDD" id="cd18622">
    <property type="entry name" value="GH32_Inu-like"/>
    <property type="match status" value="1"/>
</dbReference>
<dbReference type="SUPFAM" id="SSF75005">
    <property type="entry name" value="Arabinanase/levansucrase/invertase"/>
    <property type="match status" value="1"/>
</dbReference>
<dbReference type="Proteomes" id="UP000186351">
    <property type="component" value="Chromosome"/>
</dbReference>
<dbReference type="RefSeq" id="WP_068960916.1">
    <property type="nucleotide sequence ID" value="NZ_CAJTAP010000038.1"/>
</dbReference>
<organism evidence="7 8">
    <name type="scientific">Muribaculum intestinale</name>
    <dbReference type="NCBI Taxonomy" id="1796646"/>
    <lineage>
        <taxon>Bacteria</taxon>
        <taxon>Pseudomonadati</taxon>
        <taxon>Bacteroidota</taxon>
        <taxon>Bacteroidia</taxon>
        <taxon>Bacteroidales</taxon>
        <taxon>Muribaculaceae</taxon>
        <taxon>Muribaculum</taxon>
    </lineage>
</organism>
<evidence type="ECO:0000256" key="1">
    <source>
        <dbReference type="ARBA" id="ARBA00009902"/>
    </source>
</evidence>
<dbReference type="Gene3D" id="2.115.10.20">
    <property type="entry name" value="Glycosyl hydrolase domain, family 43"/>
    <property type="match status" value="1"/>
</dbReference>
<feature type="domain" description="Glycosyl hydrolase family 32 N-terminal" evidence="5">
    <location>
        <begin position="33"/>
        <end position="324"/>
    </location>
</feature>
<keyword evidence="2 4" id="KW-0378">Hydrolase</keyword>
<accession>A0A1Z2XIN5</accession>
<evidence type="ECO:0008006" key="9">
    <source>
        <dbReference type="Google" id="ProtNLM"/>
    </source>
</evidence>
<evidence type="ECO:0000256" key="3">
    <source>
        <dbReference type="ARBA" id="ARBA00023295"/>
    </source>
</evidence>
<dbReference type="OrthoDB" id="9759709at2"/>
<dbReference type="InterPro" id="IPR023296">
    <property type="entry name" value="Glyco_hydro_beta-prop_sf"/>
</dbReference>